<keyword evidence="9 14" id="KW-0540">Nuclease</keyword>
<dbReference type="GO" id="GO:0032299">
    <property type="term" value="C:ribonuclease H2 complex"/>
    <property type="evidence" value="ECO:0007669"/>
    <property type="project" value="TreeGrafter"/>
</dbReference>
<reference evidence="20" key="1">
    <citation type="submission" date="2016-10" db="EMBL/GenBank/DDBJ databases">
        <authorList>
            <person name="Varghese N."/>
            <person name="Submissions S."/>
        </authorList>
    </citation>
    <scope>NUCLEOTIDE SEQUENCE [LARGE SCALE GENOMIC DNA]</scope>
    <source>
        <strain evidence="20">CGMCC 1.10783</strain>
    </source>
</reference>
<comment type="similarity">
    <text evidence="5 14 16">Belongs to the RNase HII family.</text>
</comment>
<comment type="cofactor">
    <cofactor evidence="14 15">
        <name>Mn(2+)</name>
        <dbReference type="ChEBI" id="CHEBI:29035"/>
    </cofactor>
    <cofactor evidence="14 15">
        <name>Mg(2+)</name>
        <dbReference type="ChEBI" id="CHEBI:18420"/>
    </cofactor>
    <text evidence="14 15">Manganese or magnesium. Binds 1 divalent metal ion per monomer in the absence of substrate. May bind a second metal ion after substrate binding.</text>
</comment>
<feature type="domain" description="RNase H type-2" evidence="18">
    <location>
        <begin position="57"/>
        <end position="263"/>
    </location>
</feature>
<feature type="binding site" evidence="14 15">
    <location>
        <position position="160"/>
    </location>
    <ligand>
        <name>a divalent metal cation</name>
        <dbReference type="ChEBI" id="CHEBI:60240"/>
    </ligand>
</feature>
<evidence type="ECO:0000256" key="7">
    <source>
        <dbReference type="ARBA" id="ARBA00019179"/>
    </source>
</evidence>
<dbReference type="InterPro" id="IPR012337">
    <property type="entry name" value="RNaseH-like_sf"/>
</dbReference>
<evidence type="ECO:0000256" key="6">
    <source>
        <dbReference type="ARBA" id="ARBA00012180"/>
    </source>
</evidence>
<keyword evidence="13 14" id="KW-0464">Manganese</keyword>
<comment type="subcellular location">
    <subcellularLocation>
        <location evidence="4 14">Cytoplasm</location>
    </subcellularLocation>
</comment>
<comment type="catalytic activity">
    <reaction evidence="1 14 15 16">
        <text>Endonucleolytic cleavage to 5'-phosphomonoester.</text>
        <dbReference type="EC" id="3.1.26.4"/>
    </reaction>
</comment>
<feature type="compositionally biased region" description="Low complexity" evidence="17">
    <location>
        <begin position="19"/>
        <end position="39"/>
    </location>
</feature>
<dbReference type="GO" id="GO:0005737">
    <property type="term" value="C:cytoplasm"/>
    <property type="evidence" value="ECO:0007669"/>
    <property type="project" value="UniProtKB-SubCell"/>
</dbReference>
<dbReference type="CDD" id="cd07182">
    <property type="entry name" value="RNase_HII_bacteria_HII_like"/>
    <property type="match status" value="1"/>
</dbReference>
<dbReference type="OrthoDB" id="9803420at2"/>
<dbReference type="GO" id="GO:0043137">
    <property type="term" value="P:DNA replication, removal of RNA primer"/>
    <property type="evidence" value="ECO:0007669"/>
    <property type="project" value="TreeGrafter"/>
</dbReference>
<dbReference type="GO" id="GO:0004523">
    <property type="term" value="F:RNA-DNA hybrid ribonuclease activity"/>
    <property type="evidence" value="ECO:0007669"/>
    <property type="project" value="UniProtKB-UniRule"/>
</dbReference>
<gene>
    <name evidence="14" type="primary">rnhB</name>
    <name evidence="19" type="ORF">SAMN05216555_11273</name>
</gene>
<comment type="cofactor">
    <cofactor evidence="2">
        <name>Mg(2+)</name>
        <dbReference type="ChEBI" id="CHEBI:18420"/>
    </cofactor>
</comment>
<dbReference type="RefSeq" id="WP_084111235.1">
    <property type="nucleotide sequence ID" value="NZ_FNEI01000012.1"/>
</dbReference>
<accession>A0A1G8UQE4</accession>
<keyword evidence="20" id="KW-1185">Reference proteome</keyword>
<evidence type="ECO:0000313" key="20">
    <source>
        <dbReference type="Proteomes" id="UP000182130"/>
    </source>
</evidence>
<dbReference type="InterPro" id="IPR036397">
    <property type="entry name" value="RNaseH_sf"/>
</dbReference>
<evidence type="ECO:0000256" key="14">
    <source>
        <dbReference type="HAMAP-Rule" id="MF_00052"/>
    </source>
</evidence>
<evidence type="ECO:0000256" key="1">
    <source>
        <dbReference type="ARBA" id="ARBA00000077"/>
    </source>
</evidence>
<dbReference type="GO" id="GO:0006298">
    <property type="term" value="P:mismatch repair"/>
    <property type="evidence" value="ECO:0007669"/>
    <property type="project" value="TreeGrafter"/>
</dbReference>
<dbReference type="Pfam" id="PF01351">
    <property type="entry name" value="RNase_HII"/>
    <property type="match status" value="1"/>
</dbReference>
<dbReference type="SUPFAM" id="SSF53098">
    <property type="entry name" value="Ribonuclease H-like"/>
    <property type="match status" value="1"/>
</dbReference>
<dbReference type="PANTHER" id="PTHR10954:SF18">
    <property type="entry name" value="RIBONUCLEASE HII"/>
    <property type="match status" value="1"/>
</dbReference>
<evidence type="ECO:0000256" key="5">
    <source>
        <dbReference type="ARBA" id="ARBA00007383"/>
    </source>
</evidence>
<feature type="binding site" evidence="14 15">
    <location>
        <position position="64"/>
    </location>
    <ligand>
        <name>a divalent metal cation</name>
        <dbReference type="ChEBI" id="CHEBI:60240"/>
    </ligand>
</feature>
<evidence type="ECO:0000256" key="17">
    <source>
        <dbReference type="SAM" id="MobiDB-lite"/>
    </source>
</evidence>
<dbReference type="EC" id="3.1.26.4" evidence="6 14"/>
<evidence type="ECO:0000256" key="9">
    <source>
        <dbReference type="ARBA" id="ARBA00022722"/>
    </source>
</evidence>
<dbReference type="Proteomes" id="UP000182130">
    <property type="component" value="Unassembled WGS sequence"/>
</dbReference>
<feature type="binding site" evidence="14 15">
    <location>
        <position position="63"/>
    </location>
    <ligand>
        <name>a divalent metal cation</name>
        <dbReference type="ChEBI" id="CHEBI:60240"/>
    </ligand>
</feature>
<protein>
    <recommendedName>
        <fullName evidence="7 14">Ribonuclease HII</fullName>
        <shortName evidence="14">RNase HII</shortName>
        <ecNumber evidence="6 14">3.1.26.4</ecNumber>
    </recommendedName>
</protein>
<evidence type="ECO:0000256" key="11">
    <source>
        <dbReference type="ARBA" id="ARBA00022759"/>
    </source>
</evidence>
<dbReference type="AlphaFoldDB" id="A0A1G8UQE4"/>
<dbReference type="HAMAP" id="MF_00052_B">
    <property type="entry name" value="RNase_HII_B"/>
    <property type="match status" value="1"/>
</dbReference>
<keyword evidence="12 14" id="KW-0378">Hydrolase</keyword>
<evidence type="ECO:0000256" key="13">
    <source>
        <dbReference type="ARBA" id="ARBA00023211"/>
    </source>
</evidence>
<evidence type="ECO:0000256" key="10">
    <source>
        <dbReference type="ARBA" id="ARBA00022723"/>
    </source>
</evidence>
<dbReference type="PANTHER" id="PTHR10954">
    <property type="entry name" value="RIBONUCLEASE H2 SUBUNIT A"/>
    <property type="match status" value="1"/>
</dbReference>
<dbReference type="PROSITE" id="PS51975">
    <property type="entry name" value="RNASE_H_2"/>
    <property type="match status" value="1"/>
</dbReference>
<evidence type="ECO:0000256" key="15">
    <source>
        <dbReference type="PROSITE-ProRule" id="PRU01319"/>
    </source>
</evidence>
<dbReference type="InterPro" id="IPR001352">
    <property type="entry name" value="RNase_HII/HIII"/>
</dbReference>
<evidence type="ECO:0000256" key="12">
    <source>
        <dbReference type="ARBA" id="ARBA00022801"/>
    </source>
</evidence>
<evidence type="ECO:0000256" key="4">
    <source>
        <dbReference type="ARBA" id="ARBA00004496"/>
    </source>
</evidence>
<feature type="region of interest" description="Disordered" evidence="17">
    <location>
        <begin position="1"/>
        <end position="39"/>
    </location>
</feature>
<dbReference type="EMBL" id="FNEI01000012">
    <property type="protein sequence ID" value="SDJ55894.1"/>
    <property type="molecule type" value="Genomic_DNA"/>
</dbReference>
<dbReference type="STRING" id="1045773.SAMN05216555_11273"/>
<keyword evidence="10 14" id="KW-0479">Metal-binding</keyword>
<dbReference type="InterPro" id="IPR024567">
    <property type="entry name" value="RNase_HII/HIII_dom"/>
</dbReference>
<name>A0A1G8UQE4_9MICC</name>
<dbReference type="GO" id="GO:0003723">
    <property type="term" value="F:RNA binding"/>
    <property type="evidence" value="ECO:0007669"/>
    <property type="project" value="UniProtKB-UniRule"/>
</dbReference>
<evidence type="ECO:0000256" key="2">
    <source>
        <dbReference type="ARBA" id="ARBA00001946"/>
    </source>
</evidence>
<proteinExistence type="inferred from homology"/>
<evidence type="ECO:0000313" key="19">
    <source>
        <dbReference type="EMBL" id="SDJ55894.1"/>
    </source>
</evidence>
<dbReference type="NCBIfam" id="NF000595">
    <property type="entry name" value="PRK00015.1-3"/>
    <property type="match status" value="1"/>
</dbReference>
<dbReference type="GO" id="GO:0030145">
    <property type="term" value="F:manganese ion binding"/>
    <property type="evidence" value="ECO:0007669"/>
    <property type="project" value="UniProtKB-UniRule"/>
</dbReference>
<dbReference type="InterPro" id="IPR022898">
    <property type="entry name" value="RNase_HII"/>
</dbReference>
<evidence type="ECO:0000259" key="18">
    <source>
        <dbReference type="PROSITE" id="PS51975"/>
    </source>
</evidence>
<evidence type="ECO:0000256" key="8">
    <source>
        <dbReference type="ARBA" id="ARBA00022490"/>
    </source>
</evidence>
<evidence type="ECO:0000256" key="16">
    <source>
        <dbReference type="RuleBase" id="RU003515"/>
    </source>
</evidence>
<keyword evidence="8 14" id="KW-0963">Cytoplasm</keyword>
<organism evidence="19 20">
    <name type="scientific">Arthrobacter cupressi</name>
    <dbReference type="NCBI Taxonomy" id="1045773"/>
    <lineage>
        <taxon>Bacteria</taxon>
        <taxon>Bacillati</taxon>
        <taxon>Actinomycetota</taxon>
        <taxon>Actinomycetes</taxon>
        <taxon>Micrococcales</taxon>
        <taxon>Micrococcaceae</taxon>
        <taxon>Arthrobacter</taxon>
    </lineage>
</organism>
<evidence type="ECO:0000256" key="3">
    <source>
        <dbReference type="ARBA" id="ARBA00004065"/>
    </source>
</evidence>
<sequence>MSTPATHSTAGKPAGGRKGAVSKGAASKGAAAKAAAPKASTAPTLDFERSFLAPGVRLLAGVDEVGRGAFAGPVSVGIAVVDLQDQNLLDGVRDSKLLKAEDRERLEPLVRSWAVAAAVGHASAAEIDSLGIIAALRLAGNRAWAELLAAGTRPDVVLLDGSHDWLSLPAQASLFDTEALPEPGVTVCDAPVHTRVKADMSCLSVAAASVLAKVARDRMMLDLHLEYPGFAWNENKGYGTSAHREALRAAGPSSYHRSSWNLL</sequence>
<keyword evidence="11 14" id="KW-0255">Endonuclease</keyword>
<dbReference type="Gene3D" id="3.30.420.10">
    <property type="entry name" value="Ribonuclease H-like superfamily/Ribonuclease H"/>
    <property type="match status" value="1"/>
</dbReference>
<comment type="function">
    <text evidence="3 14 16">Endonuclease that specifically degrades the RNA of RNA-DNA hybrids.</text>
</comment>